<protein>
    <submittedName>
        <fullName evidence="2">Uncharacterized protein</fullName>
    </submittedName>
</protein>
<reference evidence="2 3" key="1">
    <citation type="journal article" date="2019" name="Int. J. Syst. Evol. Microbiol.">
        <title>The Global Catalogue of Microorganisms (GCM) 10K type strain sequencing project: providing services to taxonomists for standard genome sequencing and annotation.</title>
        <authorList>
            <consortium name="The Broad Institute Genomics Platform"/>
            <consortium name="The Broad Institute Genome Sequencing Center for Infectious Disease"/>
            <person name="Wu L."/>
            <person name="Ma J."/>
        </authorList>
    </citation>
    <scope>NUCLEOTIDE SEQUENCE [LARGE SCALE GENOMIC DNA]</scope>
    <source>
        <strain evidence="2 3">JCM 4087</strain>
    </source>
</reference>
<keyword evidence="1" id="KW-0472">Membrane</keyword>
<name>A0ABN3WQE6_STRTU</name>
<organism evidence="2 3">
    <name type="scientific">Streptomyces thioluteus</name>
    <dbReference type="NCBI Taxonomy" id="66431"/>
    <lineage>
        <taxon>Bacteria</taxon>
        <taxon>Bacillati</taxon>
        <taxon>Actinomycetota</taxon>
        <taxon>Actinomycetes</taxon>
        <taxon>Kitasatosporales</taxon>
        <taxon>Streptomycetaceae</taxon>
        <taxon>Streptomyces</taxon>
    </lineage>
</organism>
<feature type="transmembrane region" description="Helical" evidence="1">
    <location>
        <begin position="111"/>
        <end position="131"/>
    </location>
</feature>
<sequence length="152" mass="15425">MSVPTDAATGAALAAAGPAGARLDLALLLVAVSGIALSAPLIASMTAAPALAIAFWRKRHGGGRAHPLVLLRHRAELRAVGRRAALLAVASGALLAVHFGVWLPSLSMTSVASSTALVTTTPIWTVVLMRLGRAAASRVWSGRAPPSPSSAW</sequence>
<feature type="transmembrane region" description="Helical" evidence="1">
    <location>
        <begin position="84"/>
        <end position="105"/>
    </location>
</feature>
<evidence type="ECO:0000313" key="2">
    <source>
        <dbReference type="EMBL" id="GAA2924592.1"/>
    </source>
</evidence>
<feature type="transmembrane region" description="Helical" evidence="1">
    <location>
        <begin position="25"/>
        <end position="56"/>
    </location>
</feature>
<gene>
    <name evidence="2" type="ORF">GCM10020221_20670</name>
</gene>
<keyword evidence="1" id="KW-0812">Transmembrane</keyword>
<evidence type="ECO:0000313" key="3">
    <source>
        <dbReference type="Proteomes" id="UP001501102"/>
    </source>
</evidence>
<proteinExistence type="predicted"/>
<keyword evidence="1" id="KW-1133">Transmembrane helix</keyword>
<dbReference type="RefSeq" id="WP_425585987.1">
    <property type="nucleotide sequence ID" value="NZ_BAAAXZ010000079.1"/>
</dbReference>
<comment type="caution">
    <text evidence="2">The sequence shown here is derived from an EMBL/GenBank/DDBJ whole genome shotgun (WGS) entry which is preliminary data.</text>
</comment>
<evidence type="ECO:0000256" key="1">
    <source>
        <dbReference type="SAM" id="Phobius"/>
    </source>
</evidence>
<keyword evidence="3" id="KW-1185">Reference proteome</keyword>
<dbReference type="EMBL" id="BAAAXZ010000079">
    <property type="protein sequence ID" value="GAA2924592.1"/>
    <property type="molecule type" value="Genomic_DNA"/>
</dbReference>
<dbReference type="Proteomes" id="UP001501102">
    <property type="component" value="Unassembled WGS sequence"/>
</dbReference>
<accession>A0ABN3WQE6</accession>